<dbReference type="OrthoDB" id="2165660at2"/>
<feature type="compositionally biased region" description="Basic and acidic residues" evidence="1">
    <location>
        <begin position="85"/>
        <end position="94"/>
    </location>
</feature>
<gene>
    <name evidence="2" type="ORF">AKA01nite_15720</name>
</gene>
<accession>A0A511AUS4</accession>
<name>A0A511AUS4_9LACT</name>
<organism evidence="2 3">
    <name type="scientific">Alkalibacterium kapii</name>
    <dbReference type="NCBI Taxonomy" id="426704"/>
    <lineage>
        <taxon>Bacteria</taxon>
        <taxon>Bacillati</taxon>
        <taxon>Bacillota</taxon>
        <taxon>Bacilli</taxon>
        <taxon>Lactobacillales</taxon>
        <taxon>Carnobacteriaceae</taxon>
        <taxon>Alkalibacterium</taxon>
    </lineage>
</organism>
<feature type="region of interest" description="Disordered" evidence="1">
    <location>
        <begin position="56"/>
        <end position="167"/>
    </location>
</feature>
<feature type="compositionally biased region" description="Polar residues" evidence="1">
    <location>
        <begin position="153"/>
        <end position="167"/>
    </location>
</feature>
<comment type="caution">
    <text evidence="2">The sequence shown here is derived from an EMBL/GenBank/DDBJ whole genome shotgun (WGS) entry which is preliminary data.</text>
</comment>
<dbReference type="AlphaFoldDB" id="A0A511AUS4"/>
<dbReference type="EMBL" id="BJUY01000023">
    <property type="protein sequence ID" value="GEK91950.1"/>
    <property type="molecule type" value="Genomic_DNA"/>
</dbReference>
<feature type="compositionally biased region" description="Basic and acidic residues" evidence="1">
    <location>
        <begin position="56"/>
        <end position="77"/>
    </location>
</feature>
<dbReference type="Proteomes" id="UP000321662">
    <property type="component" value="Unassembled WGS sequence"/>
</dbReference>
<proteinExistence type="predicted"/>
<evidence type="ECO:0000313" key="2">
    <source>
        <dbReference type="EMBL" id="GEK91950.1"/>
    </source>
</evidence>
<evidence type="ECO:0000313" key="3">
    <source>
        <dbReference type="Proteomes" id="UP000321662"/>
    </source>
</evidence>
<evidence type="ECO:0000256" key="1">
    <source>
        <dbReference type="SAM" id="MobiDB-lite"/>
    </source>
</evidence>
<feature type="compositionally biased region" description="Polar residues" evidence="1">
    <location>
        <begin position="129"/>
        <end position="144"/>
    </location>
</feature>
<keyword evidence="3" id="KW-1185">Reference proteome</keyword>
<protein>
    <submittedName>
        <fullName evidence="2">Uncharacterized protein</fullName>
    </submittedName>
</protein>
<dbReference type="RefSeq" id="WP_146924759.1">
    <property type="nucleotide sequence ID" value="NZ_BJUY01000023.1"/>
</dbReference>
<reference evidence="2 3" key="1">
    <citation type="submission" date="2019-07" db="EMBL/GenBank/DDBJ databases">
        <title>Whole genome shotgun sequence of Alkalibacterium kapii NBRC 103247.</title>
        <authorList>
            <person name="Hosoyama A."/>
            <person name="Uohara A."/>
            <person name="Ohji S."/>
            <person name="Ichikawa N."/>
        </authorList>
    </citation>
    <scope>NUCLEOTIDE SEQUENCE [LARGE SCALE GENOMIC DNA]</scope>
    <source>
        <strain evidence="2 3">NBRC 103247</strain>
    </source>
</reference>
<sequence length="167" mass="18273">MNTHVEGSYAEVKYALRAVDTLIMRGHDADSITLIGTDPYKEEQLRAADIKIKNTSDLSDGDKEELGKHMEDLKDGRFVVQVTEDGGKLKEKSPDINPKYADSAYSDDDSGLTSEPGSYTEDAELLNDVKNSNTDPSNSQSTDTIGYADNKKTPNNTPLDNGPNRSI</sequence>